<protein>
    <submittedName>
        <fullName evidence="3">SLATT domain-containing protein</fullName>
    </submittedName>
</protein>
<reference evidence="2" key="1">
    <citation type="submission" date="2012-09" db="EMBL/GenBank/DDBJ databases">
        <authorList>
            <person name="Martin A.A."/>
        </authorList>
    </citation>
    <scope>NUCLEOTIDE SEQUENCE</scope>
</reference>
<dbReference type="STRING" id="6313.A0A0K0D5B4"/>
<dbReference type="AlphaFoldDB" id="A0A0K0D5B4"/>
<proteinExistence type="predicted"/>
<name>A0A0K0D5B4_ANGCA</name>
<keyword evidence="1" id="KW-0472">Membrane</keyword>
<dbReference type="WBParaSite" id="ACAC_0000525901-mRNA-1">
    <property type="protein sequence ID" value="ACAC_0000525901-mRNA-1"/>
    <property type="gene ID" value="ACAC_0000525901"/>
</dbReference>
<evidence type="ECO:0000256" key="1">
    <source>
        <dbReference type="SAM" id="Phobius"/>
    </source>
</evidence>
<dbReference type="Proteomes" id="UP000035642">
    <property type="component" value="Unassembled WGS sequence"/>
</dbReference>
<evidence type="ECO:0000313" key="3">
    <source>
        <dbReference type="WBParaSite" id="ACAC_0000525901-mRNA-1"/>
    </source>
</evidence>
<sequence length="266" mass="31621">MNSSLRYPLKRCSIRNAADDDTLQDLLFNEEIWRNAFSKRPRNVETGEQTRWAVIVGYLQLAYEKSHIHYLFPVILLFAYSLLGGLIFWSIERPHEEVLLMDKSSFIYALKEELLNVIMSVHDRLSEYNRAFQNDSYVRKLHYRAYRKFALNEIHKIIYWYTLTIFYLTENEIHKAMVLRPQNAESLWRQHFESNFGRIHALRNYTDQLALRCWEIGVEGAHLGWKRSSYREKINDSMSDYDTAVGLDNVLTPVWTFWNAMFLAGC</sequence>
<reference evidence="3" key="2">
    <citation type="submission" date="2017-02" db="UniProtKB">
        <authorList>
            <consortium name="WormBaseParasite"/>
        </authorList>
    </citation>
    <scope>IDENTIFICATION</scope>
</reference>
<evidence type="ECO:0000313" key="2">
    <source>
        <dbReference type="Proteomes" id="UP000035642"/>
    </source>
</evidence>
<organism evidence="2 3">
    <name type="scientific">Angiostrongylus cantonensis</name>
    <name type="common">Rat lungworm</name>
    <dbReference type="NCBI Taxonomy" id="6313"/>
    <lineage>
        <taxon>Eukaryota</taxon>
        <taxon>Metazoa</taxon>
        <taxon>Ecdysozoa</taxon>
        <taxon>Nematoda</taxon>
        <taxon>Chromadorea</taxon>
        <taxon>Rhabditida</taxon>
        <taxon>Rhabditina</taxon>
        <taxon>Rhabditomorpha</taxon>
        <taxon>Strongyloidea</taxon>
        <taxon>Metastrongylidae</taxon>
        <taxon>Angiostrongylus</taxon>
    </lineage>
</organism>
<keyword evidence="1" id="KW-0812">Transmembrane</keyword>
<accession>A0A0K0D5B4</accession>
<keyword evidence="1" id="KW-1133">Transmembrane helix</keyword>
<keyword evidence="2" id="KW-1185">Reference proteome</keyword>
<feature type="transmembrane region" description="Helical" evidence="1">
    <location>
        <begin position="70"/>
        <end position="91"/>
    </location>
</feature>
<dbReference type="Gene3D" id="1.10.287.70">
    <property type="match status" value="1"/>
</dbReference>